<dbReference type="CDD" id="cd02440">
    <property type="entry name" value="AdoMet_MTases"/>
    <property type="match status" value="1"/>
</dbReference>
<dbReference type="EMBL" id="WTUW01000002">
    <property type="protein sequence ID" value="MZR30632.1"/>
    <property type="molecule type" value="Genomic_DNA"/>
</dbReference>
<evidence type="ECO:0000313" key="3">
    <source>
        <dbReference type="Proteomes" id="UP000476030"/>
    </source>
</evidence>
<feature type="domain" description="Methyltransferase type 12" evidence="1">
    <location>
        <begin position="63"/>
        <end position="151"/>
    </location>
</feature>
<sequence>MMDHKSQMLGNVAEYYSERLRKFGATAKGVDWNDPKGQFLRFEQLGKLVLESRSTEKTLSITDYGCGYGAFLEYIRQSFSKDVEYEFLGLDVSAEMIEASRQRWLGDERARFIVGSQPDQKTDFAVASGIFNVCLKADHTEWLDYILETLTTMARFSNKGFAFNCLTSYSDEDKKADHLFYADPCYIFDYCKSNFSRNVALLHDYDLYEFTILVRQ</sequence>
<dbReference type="InterPro" id="IPR013217">
    <property type="entry name" value="Methyltransf_12"/>
</dbReference>
<comment type="caution">
    <text evidence="2">The sequence shown here is derived from an EMBL/GenBank/DDBJ whole genome shotgun (WGS) entry which is preliminary data.</text>
</comment>
<dbReference type="RefSeq" id="WP_161315195.1">
    <property type="nucleotide sequence ID" value="NZ_WTUW01000002.1"/>
</dbReference>
<accession>A0A6L8W810</accession>
<dbReference type="GO" id="GO:0008168">
    <property type="term" value="F:methyltransferase activity"/>
    <property type="evidence" value="ECO:0007669"/>
    <property type="project" value="UniProtKB-KW"/>
</dbReference>
<organism evidence="2 3">
    <name type="scientific">Sneathiella litorea</name>
    <dbReference type="NCBI Taxonomy" id="2606216"/>
    <lineage>
        <taxon>Bacteria</taxon>
        <taxon>Pseudomonadati</taxon>
        <taxon>Pseudomonadota</taxon>
        <taxon>Alphaproteobacteria</taxon>
        <taxon>Sneathiellales</taxon>
        <taxon>Sneathiellaceae</taxon>
        <taxon>Sneathiella</taxon>
    </lineage>
</organism>
<dbReference type="InterPro" id="IPR029063">
    <property type="entry name" value="SAM-dependent_MTases_sf"/>
</dbReference>
<keyword evidence="3" id="KW-1185">Reference proteome</keyword>
<protein>
    <submittedName>
        <fullName evidence="2">Methyltransferase domain-containing protein</fullName>
    </submittedName>
</protein>
<gene>
    <name evidence="2" type="ORF">GQE98_08295</name>
</gene>
<dbReference type="AlphaFoldDB" id="A0A6L8W810"/>
<name>A0A6L8W810_9PROT</name>
<keyword evidence="2" id="KW-0489">Methyltransferase</keyword>
<proteinExistence type="predicted"/>
<evidence type="ECO:0000259" key="1">
    <source>
        <dbReference type="Pfam" id="PF08242"/>
    </source>
</evidence>
<evidence type="ECO:0000313" key="2">
    <source>
        <dbReference type="EMBL" id="MZR30632.1"/>
    </source>
</evidence>
<keyword evidence="2" id="KW-0808">Transferase</keyword>
<dbReference type="Pfam" id="PF08242">
    <property type="entry name" value="Methyltransf_12"/>
    <property type="match status" value="1"/>
</dbReference>
<dbReference type="SUPFAM" id="SSF53335">
    <property type="entry name" value="S-adenosyl-L-methionine-dependent methyltransferases"/>
    <property type="match status" value="1"/>
</dbReference>
<dbReference type="Proteomes" id="UP000476030">
    <property type="component" value="Unassembled WGS sequence"/>
</dbReference>
<dbReference type="Gene3D" id="3.40.50.150">
    <property type="entry name" value="Vaccinia Virus protein VP39"/>
    <property type="match status" value="1"/>
</dbReference>
<reference evidence="2 3" key="1">
    <citation type="submission" date="2019-12" db="EMBL/GenBank/DDBJ databases">
        <title>Snethiella sp. nov. sp. isolated from sea sand.</title>
        <authorList>
            <person name="Kim J."/>
            <person name="Jeong S.E."/>
            <person name="Jung H.S."/>
            <person name="Jeon C.O."/>
        </authorList>
    </citation>
    <scope>NUCLEOTIDE SEQUENCE [LARGE SCALE GENOMIC DNA]</scope>
    <source>
        <strain evidence="2 3">DP05</strain>
    </source>
</reference>
<dbReference type="GO" id="GO:0032259">
    <property type="term" value="P:methylation"/>
    <property type="evidence" value="ECO:0007669"/>
    <property type="project" value="UniProtKB-KW"/>
</dbReference>